<name>A0A4Y9R9L0_9MICO</name>
<sequence>MIALAALARSMSDDALVGALHARGVPTTGMRDLFDLAEWLLTPTSVQAALGDFDRTHLAVLGATAAIIAETGAEPETPVGYDDIAARLTLLRTEPITADEVRAAAADLAAVLLCRADDDGIAVFRGVGERLAAWPAEGLPSLAELAAPFPPTPVAESGTDTRMLDALAAERAFSTVAAIAELVTAVGTEPARELGKGGLSLPDAKRLATAMSIPIEQVAGHLRVAARAGLVALNVTDWMQTDAGGDWLNGSTPERWAALAASWYEAMPTDVHDILASARVPWGPGIRAYVAWLYPASGAALEGRIDEFSADAELLGITAGSTPGAVGALVLRGELSAAVETLDGLLPHEVDKVYLQHDLTVISPGPLAPRLDARLRTLADVESRELASSYRVTAASVERALAVGETAESMLAFLGEISLTGMPQPLGYLISETAARYGRVRVGATHGEEQFHSYVRSDDESLIGQISVDKTLTALALVRTGRHRVASRFEPSIVFWALSDARYPVAAENDSEQIVHIARRTVRRPAPPAKADPLVDLVVRLRAADADMGETGQAFLARQIEAAIREKRTLTVSVRMPGGAVSDYLLEPTSVANGRMRARDRRADIERTLPLSSIDGIS</sequence>
<organism evidence="2 3">
    <name type="scientific">Orlajensenia leifsoniae</name>
    <dbReference type="NCBI Taxonomy" id="2561933"/>
    <lineage>
        <taxon>Bacteria</taxon>
        <taxon>Bacillati</taxon>
        <taxon>Actinomycetota</taxon>
        <taxon>Actinomycetes</taxon>
        <taxon>Micrococcales</taxon>
        <taxon>Microbacteriaceae</taxon>
        <taxon>Orlajensenia</taxon>
    </lineage>
</organism>
<evidence type="ECO:0000259" key="1">
    <source>
        <dbReference type="Pfam" id="PF13625"/>
    </source>
</evidence>
<keyword evidence="3" id="KW-1185">Reference proteome</keyword>
<evidence type="ECO:0000313" key="3">
    <source>
        <dbReference type="Proteomes" id="UP000298127"/>
    </source>
</evidence>
<dbReference type="RefSeq" id="WP_135118838.1">
    <property type="nucleotide sequence ID" value="NZ_SPQZ01000001.1"/>
</dbReference>
<gene>
    <name evidence="2" type="ORF">E4M00_01740</name>
</gene>
<proteinExistence type="predicted"/>
<protein>
    <recommendedName>
        <fullName evidence="1">Helicase XPB/Ssl2 N-terminal domain-containing protein</fullName>
    </recommendedName>
</protein>
<evidence type="ECO:0000313" key="2">
    <source>
        <dbReference type="EMBL" id="TFV99945.1"/>
    </source>
</evidence>
<dbReference type="InterPro" id="IPR032830">
    <property type="entry name" value="XPB/Ssl2_N"/>
</dbReference>
<dbReference type="AlphaFoldDB" id="A0A4Y9R9L0"/>
<dbReference type="EMBL" id="SPQZ01000001">
    <property type="protein sequence ID" value="TFV99945.1"/>
    <property type="molecule type" value="Genomic_DNA"/>
</dbReference>
<feature type="domain" description="Helicase XPB/Ssl2 N-terminal" evidence="1">
    <location>
        <begin position="354"/>
        <end position="479"/>
    </location>
</feature>
<dbReference type="Pfam" id="PF13625">
    <property type="entry name" value="Helicase_C_3"/>
    <property type="match status" value="1"/>
</dbReference>
<comment type="caution">
    <text evidence="2">The sequence shown here is derived from an EMBL/GenBank/DDBJ whole genome shotgun (WGS) entry which is preliminary data.</text>
</comment>
<dbReference type="Proteomes" id="UP000298127">
    <property type="component" value="Unassembled WGS sequence"/>
</dbReference>
<reference evidence="2 3" key="1">
    <citation type="journal article" date="2018" name="J. Microbiol.">
        <title>Leifsonia flava sp. nov., a novel actinobacterium isolated from the rhizosphere of Aquilegia viridiflora.</title>
        <authorList>
            <person name="Cai Y."/>
            <person name="Tao W.Z."/>
            <person name="Ma Y.J."/>
            <person name="Cheng J."/>
            <person name="Zhang M.Y."/>
            <person name="Zhang Y.X."/>
        </authorList>
    </citation>
    <scope>NUCLEOTIDE SEQUENCE [LARGE SCALE GENOMIC DNA]</scope>
    <source>
        <strain evidence="2 3">SYP-B2174</strain>
    </source>
</reference>
<accession>A0A4Y9R9L0</accession>